<evidence type="ECO:0000313" key="1">
    <source>
        <dbReference type="EMBL" id="KAL2458346.1"/>
    </source>
</evidence>
<dbReference type="PANTHER" id="PTHR45733:SF8">
    <property type="entry name" value="FORMIN-J"/>
    <property type="match status" value="1"/>
</dbReference>
<dbReference type="AlphaFoldDB" id="A0ABD1P398"/>
<organism evidence="1 2">
    <name type="scientific">Forsythia ovata</name>
    <dbReference type="NCBI Taxonomy" id="205694"/>
    <lineage>
        <taxon>Eukaryota</taxon>
        <taxon>Viridiplantae</taxon>
        <taxon>Streptophyta</taxon>
        <taxon>Embryophyta</taxon>
        <taxon>Tracheophyta</taxon>
        <taxon>Spermatophyta</taxon>
        <taxon>Magnoliopsida</taxon>
        <taxon>eudicotyledons</taxon>
        <taxon>Gunneridae</taxon>
        <taxon>Pentapetalae</taxon>
        <taxon>asterids</taxon>
        <taxon>lamiids</taxon>
        <taxon>Lamiales</taxon>
        <taxon>Oleaceae</taxon>
        <taxon>Forsythieae</taxon>
        <taxon>Forsythia</taxon>
    </lineage>
</organism>
<dbReference type="SUPFAM" id="SSF52799">
    <property type="entry name" value="(Phosphotyrosine protein) phosphatases II"/>
    <property type="match status" value="1"/>
</dbReference>
<dbReference type="EMBL" id="JBFOLJ010000030">
    <property type="protein sequence ID" value="KAL2458346.1"/>
    <property type="molecule type" value="Genomic_DNA"/>
</dbReference>
<sequence>MHLNVLKWHFQDDFSCGFVVFDCCITIDVLEDDDYKVYIGGVCQLHECFPDASFMVFNFGKGGKQQSQISDILSRFDMTVMDYPRQYENCPLLTMEMIHHFLRSSDNWLSLGKMNVLLMHCDNGRLPILVFMLVGC</sequence>
<protein>
    <submittedName>
        <fullName evidence="1">Formin-like protein 20</fullName>
    </submittedName>
</protein>
<accession>A0ABD1P398</accession>
<dbReference type="Proteomes" id="UP001604277">
    <property type="component" value="Unassembled WGS sequence"/>
</dbReference>
<reference evidence="2" key="1">
    <citation type="submission" date="2024-07" db="EMBL/GenBank/DDBJ databases">
        <title>Two chromosome-level genome assemblies of Korean endemic species Abeliophyllum distichum and Forsythia ovata (Oleaceae).</title>
        <authorList>
            <person name="Jang H."/>
        </authorList>
    </citation>
    <scope>NUCLEOTIDE SEQUENCE [LARGE SCALE GENOMIC DNA]</scope>
</reference>
<dbReference type="Gene3D" id="3.90.190.10">
    <property type="entry name" value="Protein tyrosine phosphatase superfamily"/>
    <property type="match status" value="1"/>
</dbReference>
<dbReference type="PANTHER" id="PTHR45733">
    <property type="entry name" value="FORMIN-J"/>
    <property type="match status" value="1"/>
</dbReference>
<evidence type="ECO:0000313" key="2">
    <source>
        <dbReference type="Proteomes" id="UP001604277"/>
    </source>
</evidence>
<gene>
    <name evidence="1" type="ORF">Fot_55823</name>
</gene>
<keyword evidence="2" id="KW-1185">Reference proteome</keyword>
<dbReference type="InterPro" id="IPR051144">
    <property type="entry name" value="Formin_homology_domain"/>
</dbReference>
<dbReference type="InterPro" id="IPR029021">
    <property type="entry name" value="Prot-tyrosine_phosphatase-like"/>
</dbReference>
<proteinExistence type="predicted"/>
<name>A0ABD1P398_9LAMI</name>
<comment type="caution">
    <text evidence="1">The sequence shown here is derived from an EMBL/GenBank/DDBJ whole genome shotgun (WGS) entry which is preliminary data.</text>
</comment>